<dbReference type="eggNOG" id="ENOG502S0H8">
    <property type="taxonomic scope" value="Eukaryota"/>
</dbReference>
<feature type="domain" description="Aminoglycoside phosphotransferase" evidence="1">
    <location>
        <begin position="60"/>
        <end position="268"/>
    </location>
</feature>
<protein>
    <recommendedName>
        <fullName evidence="1">Aminoglycoside phosphotransferase domain-containing protein</fullName>
    </recommendedName>
</protein>
<dbReference type="EMBL" id="KB908703">
    <property type="protein sequence ID" value="EOA85209.1"/>
    <property type="molecule type" value="Genomic_DNA"/>
</dbReference>
<dbReference type="InterPro" id="IPR011009">
    <property type="entry name" value="Kinase-like_dom_sf"/>
</dbReference>
<dbReference type="OrthoDB" id="5598852at2759"/>
<dbReference type="PANTHER" id="PTHR21310">
    <property type="entry name" value="AMINOGLYCOSIDE PHOSPHOTRANSFERASE-RELATED-RELATED"/>
    <property type="match status" value="1"/>
</dbReference>
<dbReference type="STRING" id="671987.R0K6P4"/>
<accession>R0K6P4</accession>
<proteinExistence type="predicted"/>
<dbReference type="RefSeq" id="XP_008027663.1">
    <property type="nucleotide sequence ID" value="XM_008029472.1"/>
</dbReference>
<dbReference type="Gene3D" id="3.90.1200.10">
    <property type="match status" value="1"/>
</dbReference>
<dbReference type="GeneID" id="19405902"/>
<reference evidence="2 3" key="2">
    <citation type="journal article" date="2013" name="PLoS Genet.">
        <title>Comparative genome structure, secondary metabolite, and effector coding capacity across Cochliobolus pathogens.</title>
        <authorList>
            <person name="Condon B.J."/>
            <person name="Leng Y."/>
            <person name="Wu D."/>
            <person name="Bushley K.E."/>
            <person name="Ohm R.A."/>
            <person name="Otillar R."/>
            <person name="Martin J."/>
            <person name="Schackwitz W."/>
            <person name="Grimwood J."/>
            <person name="MohdZainudin N."/>
            <person name="Xue C."/>
            <person name="Wang R."/>
            <person name="Manning V.A."/>
            <person name="Dhillon B."/>
            <person name="Tu Z.J."/>
            <person name="Steffenson B.J."/>
            <person name="Salamov A."/>
            <person name="Sun H."/>
            <person name="Lowry S."/>
            <person name="LaButti K."/>
            <person name="Han J."/>
            <person name="Copeland A."/>
            <person name="Lindquist E."/>
            <person name="Barry K."/>
            <person name="Schmutz J."/>
            <person name="Baker S.E."/>
            <person name="Ciuffetti L.M."/>
            <person name="Grigoriev I.V."/>
            <person name="Zhong S."/>
            <person name="Turgeon B.G."/>
        </authorList>
    </citation>
    <scope>NUCLEOTIDE SEQUENCE [LARGE SCALE GENOMIC DNA]</scope>
    <source>
        <strain evidence="3">28A</strain>
    </source>
</reference>
<dbReference type="Pfam" id="PF01636">
    <property type="entry name" value="APH"/>
    <property type="match status" value="1"/>
</dbReference>
<evidence type="ECO:0000313" key="3">
    <source>
        <dbReference type="Proteomes" id="UP000016935"/>
    </source>
</evidence>
<evidence type="ECO:0000313" key="2">
    <source>
        <dbReference type="EMBL" id="EOA85209.1"/>
    </source>
</evidence>
<organism evidence="2 3">
    <name type="scientific">Exserohilum turcicum (strain 28A)</name>
    <name type="common">Northern leaf blight fungus</name>
    <name type="synonym">Setosphaeria turcica</name>
    <dbReference type="NCBI Taxonomy" id="671987"/>
    <lineage>
        <taxon>Eukaryota</taxon>
        <taxon>Fungi</taxon>
        <taxon>Dikarya</taxon>
        <taxon>Ascomycota</taxon>
        <taxon>Pezizomycotina</taxon>
        <taxon>Dothideomycetes</taxon>
        <taxon>Pleosporomycetidae</taxon>
        <taxon>Pleosporales</taxon>
        <taxon>Pleosporineae</taxon>
        <taxon>Pleosporaceae</taxon>
        <taxon>Exserohilum</taxon>
    </lineage>
</organism>
<dbReference type="PANTHER" id="PTHR21310:SF59">
    <property type="entry name" value="AMINOGLYCOSIDE PHOSPHOTRANSFERASE DOMAIN-CONTAINING PROTEIN"/>
    <property type="match status" value="1"/>
</dbReference>
<dbReference type="InterPro" id="IPR051678">
    <property type="entry name" value="AGP_Transferase"/>
</dbReference>
<dbReference type="SUPFAM" id="SSF56112">
    <property type="entry name" value="Protein kinase-like (PK-like)"/>
    <property type="match status" value="1"/>
</dbReference>
<reference evidence="2 3" key="1">
    <citation type="journal article" date="2012" name="PLoS Pathog.">
        <title>Diverse lifestyles and strategies of plant pathogenesis encoded in the genomes of eighteen Dothideomycetes fungi.</title>
        <authorList>
            <person name="Ohm R.A."/>
            <person name="Feau N."/>
            <person name="Henrissat B."/>
            <person name="Schoch C.L."/>
            <person name="Horwitz B.A."/>
            <person name="Barry K.W."/>
            <person name="Condon B.J."/>
            <person name="Copeland A.C."/>
            <person name="Dhillon B."/>
            <person name="Glaser F."/>
            <person name="Hesse C.N."/>
            <person name="Kosti I."/>
            <person name="LaButti K."/>
            <person name="Lindquist E.A."/>
            <person name="Lucas S."/>
            <person name="Salamov A.A."/>
            <person name="Bradshaw R.E."/>
            <person name="Ciuffetti L."/>
            <person name="Hamelin R.C."/>
            <person name="Kema G.H.J."/>
            <person name="Lawrence C."/>
            <person name="Scott J.A."/>
            <person name="Spatafora J.W."/>
            <person name="Turgeon B.G."/>
            <person name="de Wit P.J.G.M."/>
            <person name="Zhong S."/>
            <person name="Goodwin S.B."/>
            <person name="Grigoriev I.V."/>
        </authorList>
    </citation>
    <scope>NUCLEOTIDE SEQUENCE [LARGE SCALE GENOMIC DNA]</scope>
    <source>
        <strain evidence="3">28A</strain>
    </source>
</reference>
<dbReference type="InterPro" id="IPR002575">
    <property type="entry name" value="Aminoglycoside_PTrfase"/>
</dbReference>
<evidence type="ECO:0000259" key="1">
    <source>
        <dbReference type="Pfam" id="PF01636"/>
    </source>
</evidence>
<name>R0K6P4_EXST2</name>
<dbReference type="AlphaFoldDB" id="R0K6P4"/>
<keyword evidence="3" id="KW-1185">Reference proteome</keyword>
<dbReference type="HOGENOM" id="CLU_038193_2_0_1"/>
<gene>
    <name evidence="2" type="ORF">SETTUDRAFT_91435</name>
</gene>
<sequence>MSQGFWGRFGLTRVDEEVCVRALRSRYSGCRVDEFEEQGYCSYTMRIAPASDIDDGSDGHGNSATRSLEETGRDELIVQLRPAPHALDLNITHVAKKTYPSLAPTVAVLDLYLPANLKAYGMDKLAGTPLRWLLPRTCTLTAEAQAKLETLITSFADFIVQGWQSASKVPASPIARATRADSPMEDITDNVLSQCRGKVGSSIIYRLEKLAAELPDAALRERAEKVLSAVQNLIDYPTILNHGDLIPSNILVGENRWEITGVVDWAEAEFLPFGTCLYGLEHLLGYLLPASSDTVPRWVYFRETARLRELFWSRLFAAAPDLKAREHEIRLMRDMGVLLWHGIVWDDGAIDRVVNGLDDQEELAKLRAFLATD</sequence>
<dbReference type="Proteomes" id="UP000016935">
    <property type="component" value="Unassembled WGS sequence"/>
</dbReference>